<dbReference type="Gene3D" id="3.30.420.10">
    <property type="entry name" value="Ribonuclease H-like superfamily/Ribonuclease H"/>
    <property type="match status" value="1"/>
</dbReference>
<accession>A0A5B6VXD5</accession>
<dbReference type="Proteomes" id="UP000325315">
    <property type="component" value="Unassembled WGS sequence"/>
</dbReference>
<sequence>MLIYQQVKVEHQVSSGLLQPIMIPEWKFCIGITLIFEKKDVIWVVVDRLTKLAHFIPVRTDFSLDKLAELYISKIVRLHRVPLSIVSDRDPRFTSQFWKKLQEALGTKIYFSTAFHSQTDGQSERVIQILEDMLRCCILEFEGSWEKYLPLIEFAYNNSFQLSIKMAPYEALYGSKCRTPFLKVALDQQESYADLKWKDIEFQIGNKVFLKVSLWKKILRFCRKGKLSTRFIRPYEITERIGPMAYRLSLPSKLEKIHNVFHVYRFNPSHVISPTEVEIQSDMSYVEEPIQILARETKELRNKRIYNGIEKGLKKLHGNLRML</sequence>
<protein>
    <submittedName>
        <fullName evidence="2">Reverse transcriptase</fullName>
    </submittedName>
</protein>
<feature type="domain" description="Integrase catalytic" evidence="1">
    <location>
        <begin position="16"/>
        <end position="176"/>
    </location>
</feature>
<dbReference type="InterPro" id="IPR056924">
    <property type="entry name" value="SH3_Tf2-1"/>
</dbReference>
<dbReference type="GO" id="GO:0003676">
    <property type="term" value="F:nucleic acid binding"/>
    <property type="evidence" value="ECO:0007669"/>
    <property type="project" value="InterPro"/>
</dbReference>
<dbReference type="Pfam" id="PF24626">
    <property type="entry name" value="SH3_Tf2-1"/>
    <property type="match status" value="1"/>
</dbReference>
<gene>
    <name evidence="2" type="ORF">EPI10_023859</name>
</gene>
<evidence type="ECO:0000259" key="1">
    <source>
        <dbReference type="PROSITE" id="PS50994"/>
    </source>
</evidence>
<dbReference type="GO" id="GO:0015074">
    <property type="term" value="P:DNA integration"/>
    <property type="evidence" value="ECO:0007669"/>
    <property type="project" value="InterPro"/>
</dbReference>
<dbReference type="PANTHER" id="PTHR45835">
    <property type="entry name" value="YALI0A06105P"/>
    <property type="match status" value="1"/>
</dbReference>
<dbReference type="InterPro" id="IPR001584">
    <property type="entry name" value="Integrase_cat-core"/>
</dbReference>
<comment type="caution">
    <text evidence="2">The sequence shown here is derived from an EMBL/GenBank/DDBJ whole genome shotgun (WGS) entry which is preliminary data.</text>
</comment>
<evidence type="ECO:0000313" key="3">
    <source>
        <dbReference type="Proteomes" id="UP000325315"/>
    </source>
</evidence>
<dbReference type="OrthoDB" id="674670at2759"/>
<keyword evidence="3" id="KW-1185">Reference proteome</keyword>
<dbReference type="PROSITE" id="PS50994">
    <property type="entry name" value="INTEGRASE"/>
    <property type="match status" value="1"/>
</dbReference>
<name>A0A5B6VXD5_9ROSI</name>
<dbReference type="InterPro" id="IPR036397">
    <property type="entry name" value="RNaseH_sf"/>
</dbReference>
<dbReference type="EMBL" id="SMMG02000005">
    <property type="protein sequence ID" value="KAA3473487.1"/>
    <property type="molecule type" value="Genomic_DNA"/>
</dbReference>
<proteinExistence type="predicted"/>
<keyword evidence="2" id="KW-0548">Nucleotidyltransferase</keyword>
<evidence type="ECO:0000313" key="2">
    <source>
        <dbReference type="EMBL" id="KAA3473487.1"/>
    </source>
</evidence>
<organism evidence="2 3">
    <name type="scientific">Gossypium australe</name>
    <dbReference type="NCBI Taxonomy" id="47621"/>
    <lineage>
        <taxon>Eukaryota</taxon>
        <taxon>Viridiplantae</taxon>
        <taxon>Streptophyta</taxon>
        <taxon>Embryophyta</taxon>
        <taxon>Tracheophyta</taxon>
        <taxon>Spermatophyta</taxon>
        <taxon>Magnoliopsida</taxon>
        <taxon>eudicotyledons</taxon>
        <taxon>Gunneridae</taxon>
        <taxon>Pentapetalae</taxon>
        <taxon>rosids</taxon>
        <taxon>malvids</taxon>
        <taxon>Malvales</taxon>
        <taxon>Malvaceae</taxon>
        <taxon>Malvoideae</taxon>
        <taxon>Gossypium</taxon>
    </lineage>
</organism>
<dbReference type="PANTHER" id="PTHR45835:SF99">
    <property type="entry name" value="CHROMO DOMAIN-CONTAINING PROTEIN-RELATED"/>
    <property type="match status" value="1"/>
</dbReference>
<keyword evidence="2" id="KW-0808">Transferase</keyword>
<reference evidence="3" key="1">
    <citation type="journal article" date="2019" name="Plant Biotechnol. J.">
        <title>Genome sequencing of the Australian wild diploid species Gossypium australe highlights disease resistance and delayed gland morphogenesis.</title>
        <authorList>
            <person name="Cai Y."/>
            <person name="Cai X."/>
            <person name="Wang Q."/>
            <person name="Wang P."/>
            <person name="Zhang Y."/>
            <person name="Cai C."/>
            <person name="Xu Y."/>
            <person name="Wang K."/>
            <person name="Zhou Z."/>
            <person name="Wang C."/>
            <person name="Geng S."/>
            <person name="Li B."/>
            <person name="Dong Q."/>
            <person name="Hou Y."/>
            <person name="Wang H."/>
            <person name="Ai P."/>
            <person name="Liu Z."/>
            <person name="Yi F."/>
            <person name="Sun M."/>
            <person name="An G."/>
            <person name="Cheng J."/>
            <person name="Zhang Y."/>
            <person name="Shi Q."/>
            <person name="Xie Y."/>
            <person name="Shi X."/>
            <person name="Chang Y."/>
            <person name="Huang F."/>
            <person name="Chen Y."/>
            <person name="Hong S."/>
            <person name="Mi L."/>
            <person name="Sun Q."/>
            <person name="Zhang L."/>
            <person name="Zhou B."/>
            <person name="Peng R."/>
            <person name="Zhang X."/>
            <person name="Liu F."/>
        </authorList>
    </citation>
    <scope>NUCLEOTIDE SEQUENCE [LARGE SCALE GENOMIC DNA]</scope>
    <source>
        <strain evidence="3">cv. PA1801</strain>
    </source>
</reference>
<dbReference type="AlphaFoldDB" id="A0A5B6VXD5"/>
<keyword evidence="2" id="KW-0695">RNA-directed DNA polymerase</keyword>
<dbReference type="InterPro" id="IPR012337">
    <property type="entry name" value="RNaseH-like_sf"/>
</dbReference>
<dbReference type="GO" id="GO:0003964">
    <property type="term" value="F:RNA-directed DNA polymerase activity"/>
    <property type="evidence" value="ECO:0007669"/>
    <property type="project" value="UniProtKB-KW"/>
</dbReference>
<dbReference type="SUPFAM" id="SSF53098">
    <property type="entry name" value="Ribonuclease H-like"/>
    <property type="match status" value="1"/>
</dbReference>